<feature type="transmembrane region" description="Helical" evidence="1">
    <location>
        <begin position="302"/>
        <end position="323"/>
    </location>
</feature>
<keyword evidence="1" id="KW-0812">Transmembrane</keyword>
<comment type="caution">
    <text evidence="2">The sequence shown here is derived from an EMBL/GenBank/DDBJ whole genome shotgun (WGS) entry which is preliminary data.</text>
</comment>
<feature type="transmembrane region" description="Helical" evidence="1">
    <location>
        <begin position="275"/>
        <end position="296"/>
    </location>
</feature>
<keyword evidence="1" id="KW-1133">Transmembrane helix</keyword>
<reference evidence="2 3" key="1">
    <citation type="journal article" date="2016" name="Nat. Commun.">
        <title>Thousands of microbial genomes shed light on interconnected biogeochemical processes in an aquifer system.</title>
        <authorList>
            <person name="Anantharaman K."/>
            <person name="Brown C.T."/>
            <person name="Hug L.A."/>
            <person name="Sharon I."/>
            <person name="Castelle C.J."/>
            <person name="Probst A.J."/>
            <person name="Thomas B.C."/>
            <person name="Singh A."/>
            <person name="Wilkins M.J."/>
            <person name="Karaoz U."/>
            <person name="Brodie E.L."/>
            <person name="Williams K.H."/>
            <person name="Hubbard S.S."/>
            <person name="Banfield J.F."/>
        </authorList>
    </citation>
    <scope>NUCLEOTIDE SEQUENCE [LARGE SCALE GENOMIC DNA]</scope>
</reference>
<sequence length="385" mass="44029">MKSLYKKKLIPYILIVIFVVFSTFSLWLPFLANLKEFWGIKLPQGGFEVIEANWDGPLYIISTKTSYNPNNEIFIDPPLGLSAQYYAAHLPLYPLTIKIVANVMSYPKAMLISTLLASALLFCLFYFFIKKHSLTGHPLLLTTLLMFWPRLLIVRSIGSPEPLFLLLVLVSVFLFIEKRFFLASLFGALSVVTKTPGVILFPACGLYFIYDYFKTKKISLSSLWIILIPLSLLGVFQFYNIQLKDFFAYYHTGAVVPITRLFAMFNQNAKWVGTAWLEDIVFIFLLLLSAALVAITNKQKEISPKLMIIGFFMITFLFSLGFVEHRDISRYSLPIVPFAFISLEKFFTDKRFLVACCLVLPAIYLYAINFIASNAAPITNWLPFM</sequence>
<keyword evidence="1" id="KW-0472">Membrane</keyword>
<protein>
    <recommendedName>
        <fullName evidence="4">Glycosyltransferase RgtA/B/C/D-like domain-containing protein</fullName>
    </recommendedName>
</protein>
<proteinExistence type="predicted"/>
<evidence type="ECO:0000313" key="2">
    <source>
        <dbReference type="EMBL" id="OGK16526.1"/>
    </source>
</evidence>
<organism evidence="2 3">
    <name type="scientific">Candidatus Roizmanbacteria bacterium RIFCSPHIGHO2_01_FULL_39_12b</name>
    <dbReference type="NCBI Taxonomy" id="1802030"/>
    <lineage>
        <taxon>Bacteria</taxon>
        <taxon>Candidatus Roizmaniibacteriota</taxon>
    </lineage>
</organism>
<name>A0A1F7GC97_9BACT</name>
<accession>A0A1F7GC97</accession>
<evidence type="ECO:0008006" key="4">
    <source>
        <dbReference type="Google" id="ProtNLM"/>
    </source>
</evidence>
<feature type="transmembrane region" description="Helical" evidence="1">
    <location>
        <begin position="109"/>
        <end position="129"/>
    </location>
</feature>
<evidence type="ECO:0000313" key="3">
    <source>
        <dbReference type="Proteomes" id="UP000178372"/>
    </source>
</evidence>
<dbReference type="AlphaFoldDB" id="A0A1F7GC97"/>
<evidence type="ECO:0000256" key="1">
    <source>
        <dbReference type="SAM" id="Phobius"/>
    </source>
</evidence>
<feature type="transmembrane region" description="Helical" evidence="1">
    <location>
        <begin position="352"/>
        <end position="372"/>
    </location>
</feature>
<dbReference type="EMBL" id="MFZF01000016">
    <property type="protein sequence ID" value="OGK16526.1"/>
    <property type="molecule type" value="Genomic_DNA"/>
</dbReference>
<dbReference type="Proteomes" id="UP000178372">
    <property type="component" value="Unassembled WGS sequence"/>
</dbReference>
<gene>
    <name evidence="2" type="ORF">A2690_04210</name>
</gene>
<feature type="transmembrane region" description="Helical" evidence="1">
    <location>
        <begin position="222"/>
        <end position="240"/>
    </location>
</feature>
<feature type="transmembrane region" description="Helical" evidence="1">
    <location>
        <begin position="182"/>
        <end position="210"/>
    </location>
</feature>
<feature type="transmembrane region" description="Helical" evidence="1">
    <location>
        <begin position="12"/>
        <end position="32"/>
    </location>
</feature>
<feature type="transmembrane region" description="Helical" evidence="1">
    <location>
        <begin position="150"/>
        <end position="176"/>
    </location>
</feature>